<reference evidence="4" key="1">
    <citation type="journal article" date="2019" name="Int. J. Syst. Evol. Microbiol.">
        <title>The Global Catalogue of Microorganisms (GCM) 10K type strain sequencing project: providing services to taxonomists for standard genome sequencing and annotation.</title>
        <authorList>
            <consortium name="The Broad Institute Genomics Platform"/>
            <consortium name="The Broad Institute Genome Sequencing Center for Infectious Disease"/>
            <person name="Wu L."/>
            <person name="Ma J."/>
        </authorList>
    </citation>
    <scope>NUCLEOTIDE SEQUENCE [LARGE SCALE GENOMIC DNA]</scope>
    <source>
        <strain evidence="4">JCM 11496</strain>
    </source>
</reference>
<evidence type="ECO:0000313" key="3">
    <source>
        <dbReference type="EMBL" id="MFD1845413.1"/>
    </source>
</evidence>
<name>A0ABW4Q424_9MICC</name>
<evidence type="ECO:0000256" key="2">
    <source>
        <dbReference type="SAM" id="Phobius"/>
    </source>
</evidence>
<keyword evidence="2" id="KW-0472">Membrane</keyword>
<comment type="caution">
    <text evidence="3">The sequence shown here is derived from an EMBL/GenBank/DDBJ whole genome shotgun (WGS) entry which is preliminary data.</text>
</comment>
<accession>A0ABW4Q424</accession>
<feature type="compositionally biased region" description="Basic and acidic residues" evidence="1">
    <location>
        <begin position="32"/>
        <end position="44"/>
    </location>
</feature>
<organism evidence="3 4">
    <name type="scientific">Arthrobacter flavus</name>
    <dbReference type="NCBI Taxonomy" id="95172"/>
    <lineage>
        <taxon>Bacteria</taxon>
        <taxon>Bacillati</taxon>
        <taxon>Actinomycetota</taxon>
        <taxon>Actinomycetes</taxon>
        <taxon>Micrococcales</taxon>
        <taxon>Micrococcaceae</taxon>
        <taxon>Arthrobacter</taxon>
    </lineage>
</organism>
<dbReference type="RefSeq" id="WP_343877622.1">
    <property type="nucleotide sequence ID" value="NZ_BAAAIJ010000007.1"/>
</dbReference>
<sequence>MLEYVAVLLPSIGVGAVFYFVMRSIFNADRAEREAMSQAEERRAQAQQEAPVAAPDHEDPAESR</sequence>
<keyword evidence="2" id="KW-1133">Transmembrane helix</keyword>
<feature type="transmembrane region" description="Helical" evidence="2">
    <location>
        <begin position="6"/>
        <end position="26"/>
    </location>
</feature>
<evidence type="ECO:0008006" key="5">
    <source>
        <dbReference type="Google" id="ProtNLM"/>
    </source>
</evidence>
<gene>
    <name evidence="3" type="ORF">ACFSFX_02240</name>
</gene>
<keyword evidence="2" id="KW-0812">Transmembrane</keyword>
<protein>
    <recommendedName>
        <fullName evidence="5">Lysyl-tRNA synthetase</fullName>
    </recommendedName>
</protein>
<feature type="compositionally biased region" description="Low complexity" evidence="1">
    <location>
        <begin position="45"/>
        <end position="54"/>
    </location>
</feature>
<evidence type="ECO:0000256" key="1">
    <source>
        <dbReference type="SAM" id="MobiDB-lite"/>
    </source>
</evidence>
<dbReference type="Proteomes" id="UP001597307">
    <property type="component" value="Unassembled WGS sequence"/>
</dbReference>
<keyword evidence="4" id="KW-1185">Reference proteome</keyword>
<proteinExistence type="predicted"/>
<feature type="region of interest" description="Disordered" evidence="1">
    <location>
        <begin position="32"/>
        <end position="64"/>
    </location>
</feature>
<feature type="compositionally biased region" description="Basic and acidic residues" evidence="1">
    <location>
        <begin position="55"/>
        <end position="64"/>
    </location>
</feature>
<dbReference type="EMBL" id="JBHUGA010000006">
    <property type="protein sequence ID" value="MFD1845413.1"/>
    <property type="molecule type" value="Genomic_DNA"/>
</dbReference>
<evidence type="ECO:0000313" key="4">
    <source>
        <dbReference type="Proteomes" id="UP001597307"/>
    </source>
</evidence>